<evidence type="ECO:0000256" key="8">
    <source>
        <dbReference type="ARBA" id="ARBA00045705"/>
    </source>
</evidence>
<dbReference type="RefSeq" id="XP_002742091.1">
    <property type="nucleotide sequence ID" value="XM_002742045.1"/>
</dbReference>
<dbReference type="GeneID" id="100374402"/>
<dbReference type="Proteomes" id="UP000694865">
    <property type="component" value="Unplaced"/>
</dbReference>
<dbReference type="SUPFAM" id="SSF51735">
    <property type="entry name" value="NAD(P)-binding Rossmann-fold domains"/>
    <property type="match status" value="1"/>
</dbReference>
<evidence type="ECO:0000313" key="23">
    <source>
        <dbReference type="Proteomes" id="UP000694865"/>
    </source>
</evidence>
<evidence type="ECO:0000256" key="5">
    <source>
        <dbReference type="ARBA" id="ARBA00040276"/>
    </source>
</evidence>
<dbReference type="PANTHER" id="PTHR44229">
    <property type="entry name" value="15-HYDROXYPROSTAGLANDIN DEHYDROGENASE [NAD(+)]"/>
    <property type="match status" value="1"/>
</dbReference>
<evidence type="ECO:0000256" key="21">
    <source>
        <dbReference type="ARBA" id="ARBA00049188"/>
    </source>
</evidence>
<evidence type="ECO:0000256" key="22">
    <source>
        <dbReference type="RuleBase" id="RU000363"/>
    </source>
</evidence>
<dbReference type="EC" id="1.1.1.232" evidence="4"/>
<dbReference type="EC" id="1.1.1.141" evidence="3"/>
<evidence type="ECO:0000256" key="4">
    <source>
        <dbReference type="ARBA" id="ARBA00039060"/>
    </source>
</evidence>
<accession>A0ABM0H1G4</accession>
<comment type="catalytic activity">
    <reaction evidence="14">
        <text>resolvin D1 + NAD(+) = 17-oxoresolvin D1 + NADH + H(+)</text>
        <dbReference type="Rhea" id="RHEA:50128"/>
        <dbReference type="ChEBI" id="CHEBI:15378"/>
        <dbReference type="ChEBI" id="CHEBI:57540"/>
        <dbReference type="ChEBI" id="CHEBI:57945"/>
        <dbReference type="ChEBI" id="CHEBI:132079"/>
        <dbReference type="ChEBI" id="CHEBI:132081"/>
    </reaction>
    <physiologicalReaction direction="left-to-right" evidence="14">
        <dbReference type="Rhea" id="RHEA:50129"/>
    </physiologicalReaction>
</comment>
<comment type="catalytic activity">
    <reaction evidence="13">
        <text>(11R)-hydroxy-(5Z,8Z,12E,14Z)-eicosatetraenoate + NAD(+) = 11-oxo-(5Z,8Z,12E,14Z)-eicosatetraenoate + NADH + H(+)</text>
        <dbReference type="Rhea" id="RHEA:48640"/>
        <dbReference type="ChEBI" id="CHEBI:15378"/>
        <dbReference type="ChEBI" id="CHEBI:57540"/>
        <dbReference type="ChEBI" id="CHEBI:57945"/>
        <dbReference type="ChEBI" id="CHEBI:78836"/>
        <dbReference type="ChEBI" id="CHEBI:90697"/>
    </reaction>
    <physiologicalReaction direction="left-to-right" evidence="13">
        <dbReference type="Rhea" id="RHEA:48641"/>
    </physiologicalReaction>
</comment>
<proteinExistence type="inferred from homology"/>
<evidence type="ECO:0000256" key="2">
    <source>
        <dbReference type="ARBA" id="ARBA00023002"/>
    </source>
</evidence>
<dbReference type="InterPro" id="IPR002347">
    <property type="entry name" value="SDR_fam"/>
</dbReference>
<evidence type="ECO:0000256" key="10">
    <source>
        <dbReference type="ARBA" id="ARBA00047672"/>
    </source>
</evidence>
<name>A0ABM0H1G4_SACKO</name>
<dbReference type="PRINTS" id="PR00081">
    <property type="entry name" value="GDHRDH"/>
</dbReference>
<comment type="catalytic activity">
    <reaction evidence="10">
        <text>resolvin D1 + NAD(+) = 8-oxoresolvin D1 + NADH + H(+)</text>
        <dbReference type="Rhea" id="RHEA:50124"/>
        <dbReference type="ChEBI" id="CHEBI:15378"/>
        <dbReference type="ChEBI" id="CHEBI:57540"/>
        <dbReference type="ChEBI" id="CHEBI:57945"/>
        <dbReference type="ChEBI" id="CHEBI:132079"/>
        <dbReference type="ChEBI" id="CHEBI:132080"/>
    </reaction>
    <physiologicalReaction direction="left-to-right" evidence="10">
        <dbReference type="Rhea" id="RHEA:50125"/>
    </physiologicalReaction>
</comment>
<evidence type="ECO:0000256" key="3">
    <source>
        <dbReference type="ARBA" id="ARBA00038968"/>
    </source>
</evidence>
<dbReference type="PROSITE" id="PS00061">
    <property type="entry name" value="ADH_SHORT"/>
    <property type="match status" value="1"/>
</dbReference>
<comment type="catalytic activity">
    <reaction evidence="12">
        <text>15-oxo-(5S,6R)-dihydroxy-(7E,9E,11Z)-eicosatrienoate + NADH + H(+) = (5S,6R,15S)-trihydroxy-(7E,9E,11Z)-eicosatrienoate + NAD(+)</text>
        <dbReference type="Rhea" id="RHEA:41596"/>
        <dbReference type="ChEBI" id="CHEBI:15378"/>
        <dbReference type="ChEBI" id="CHEBI:57540"/>
        <dbReference type="ChEBI" id="CHEBI:57945"/>
        <dbReference type="ChEBI" id="CHEBI:78325"/>
        <dbReference type="ChEBI" id="CHEBI:78329"/>
    </reaction>
    <physiologicalReaction direction="left-to-right" evidence="12">
        <dbReference type="Rhea" id="RHEA:41597"/>
    </physiologicalReaction>
</comment>
<dbReference type="InterPro" id="IPR020904">
    <property type="entry name" value="Sc_DH/Rdtase_CS"/>
</dbReference>
<dbReference type="Pfam" id="PF00106">
    <property type="entry name" value="adh_short"/>
    <property type="match status" value="1"/>
</dbReference>
<evidence type="ECO:0000256" key="15">
    <source>
        <dbReference type="ARBA" id="ARBA00048393"/>
    </source>
</evidence>
<comment type="catalytic activity">
    <reaction evidence="19">
        <text>resolvin D2 + NAD(+) = 16-oxoresolvin D2 + NADH + H(+)</text>
        <dbReference type="Rhea" id="RHEA:53588"/>
        <dbReference type="ChEBI" id="CHEBI:15378"/>
        <dbReference type="ChEBI" id="CHEBI:57540"/>
        <dbReference type="ChEBI" id="CHEBI:57945"/>
        <dbReference type="ChEBI" id="CHEBI:133367"/>
        <dbReference type="ChEBI" id="CHEBI:137498"/>
    </reaction>
    <physiologicalReaction direction="left-to-right" evidence="19">
        <dbReference type="Rhea" id="RHEA:53589"/>
    </physiologicalReaction>
</comment>
<evidence type="ECO:0000256" key="11">
    <source>
        <dbReference type="ARBA" id="ARBA00048008"/>
    </source>
</evidence>
<comment type="catalytic activity">
    <reaction evidence="20">
        <text>(15S)-hydroxy-(5Z,8Z,11Z,13E)-eicosatetraenoate + NAD(+) = 15-oxo-(5Z,8Z,11Z,13E)-eicosatetraenoate + NADH + H(+)</text>
        <dbReference type="Rhea" id="RHEA:23260"/>
        <dbReference type="ChEBI" id="CHEBI:15378"/>
        <dbReference type="ChEBI" id="CHEBI:57409"/>
        <dbReference type="ChEBI" id="CHEBI:57410"/>
        <dbReference type="ChEBI" id="CHEBI:57540"/>
        <dbReference type="ChEBI" id="CHEBI:57945"/>
        <dbReference type="EC" id="1.1.1.232"/>
    </reaction>
    <physiologicalReaction direction="left-to-right" evidence="20">
        <dbReference type="Rhea" id="RHEA:23261"/>
    </physiologicalReaction>
</comment>
<evidence type="ECO:0000256" key="7">
    <source>
        <dbReference type="ARBA" id="ARBA00042026"/>
    </source>
</evidence>
<dbReference type="Gene3D" id="3.40.50.720">
    <property type="entry name" value="NAD(P)-binding Rossmann-like Domain"/>
    <property type="match status" value="1"/>
</dbReference>
<comment type="catalytic activity">
    <reaction evidence="21">
        <text>resolvin E1 + NAD(+) = 18-oxo-resolvin E1 + NADH + H(+)</text>
        <dbReference type="Rhea" id="RHEA:49244"/>
        <dbReference type="ChEBI" id="CHEBI:15378"/>
        <dbReference type="ChEBI" id="CHEBI:57540"/>
        <dbReference type="ChEBI" id="CHEBI:57945"/>
        <dbReference type="ChEBI" id="CHEBI:91000"/>
        <dbReference type="ChEBI" id="CHEBI:91001"/>
    </reaction>
    <physiologicalReaction direction="left-to-right" evidence="21">
        <dbReference type="Rhea" id="RHEA:49245"/>
    </physiologicalReaction>
</comment>
<evidence type="ECO:0000256" key="18">
    <source>
        <dbReference type="ARBA" id="ARBA00048739"/>
    </source>
</evidence>
<comment type="catalytic activity">
    <reaction evidence="17">
        <text>prostaglandin A1 + NAD(+) = 15-oxo-prostaglandin A1 + NADH + H(+)</text>
        <dbReference type="Rhea" id="RHEA:41263"/>
        <dbReference type="ChEBI" id="CHEBI:15378"/>
        <dbReference type="ChEBI" id="CHEBI:57398"/>
        <dbReference type="ChEBI" id="CHEBI:57540"/>
        <dbReference type="ChEBI" id="CHEBI:57945"/>
        <dbReference type="ChEBI" id="CHEBI:85072"/>
    </reaction>
    <physiologicalReaction direction="left-to-right" evidence="17">
        <dbReference type="Rhea" id="RHEA:41264"/>
    </physiologicalReaction>
</comment>
<evidence type="ECO:0000256" key="14">
    <source>
        <dbReference type="ARBA" id="ARBA00048170"/>
    </source>
</evidence>
<evidence type="ECO:0000313" key="24">
    <source>
        <dbReference type="RefSeq" id="XP_002742091.1"/>
    </source>
</evidence>
<evidence type="ECO:0000256" key="12">
    <source>
        <dbReference type="ARBA" id="ARBA00048140"/>
    </source>
</evidence>
<dbReference type="InterPro" id="IPR036291">
    <property type="entry name" value="NAD(P)-bd_dom_sf"/>
</dbReference>
<organism evidence="23 24">
    <name type="scientific">Saccoglossus kowalevskii</name>
    <name type="common">Acorn worm</name>
    <dbReference type="NCBI Taxonomy" id="10224"/>
    <lineage>
        <taxon>Eukaryota</taxon>
        <taxon>Metazoa</taxon>
        <taxon>Hemichordata</taxon>
        <taxon>Enteropneusta</taxon>
        <taxon>Harrimaniidae</taxon>
        <taxon>Saccoglossus</taxon>
    </lineage>
</organism>
<dbReference type="PANTHER" id="PTHR44229:SF4">
    <property type="entry name" value="15-HYDROXYPROSTAGLANDIN DEHYDROGENASE [NAD(+)]"/>
    <property type="match status" value="1"/>
</dbReference>
<comment type="catalytic activity">
    <reaction evidence="16">
        <text>lipoxin A4 + NAD(+) = 15-oxo-(5S,6R)-dihydroxy-(7E,9E,11Z,13E)-eicosatetraenoate + NADH + H(+)</text>
        <dbReference type="Rhea" id="RHEA:41572"/>
        <dbReference type="ChEBI" id="CHEBI:15378"/>
        <dbReference type="ChEBI" id="CHEBI:57540"/>
        <dbReference type="ChEBI" id="CHEBI:57945"/>
        <dbReference type="ChEBI" id="CHEBI:67026"/>
        <dbReference type="ChEBI" id="CHEBI:78311"/>
    </reaction>
    <physiologicalReaction direction="left-to-right" evidence="16">
        <dbReference type="Rhea" id="RHEA:41573"/>
    </physiologicalReaction>
</comment>
<comment type="catalytic activity">
    <reaction evidence="11">
        <text>14-hydroxy-(4Z,7Z,10Z,12E,16Z,19Z)-docosahexaenoate + NAD(+) = 14-oxo-(4Z,7Z,10Z,12E,16Z,19Z)-docosahexaenoate + NADH + H(+)</text>
        <dbReference type="Rhea" id="RHEA:48952"/>
        <dbReference type="ChEBI" id="CHEBI:15378"/>
        <dbReference type="ChEBI" id="CHEBI:57540"/>
        <dbReference type="ChEBI" id="CHEBI:57945"/>
        <dbReference type="ChEBI" id="CHEBI:90866"/>
        <dbReference type="ChEBI" id="CHEBI:90867"/>
    </reaction>
    <physiologicalReaction direction="left-to-right" evidence="11">
        <dbReference type="Rhea" id="RHEA:48953"/>
    </physiologicalReaction>
</comment>
<reference evidence="24" key="1">
    <citation type="submission" date="2025-08" db="UniProtKB">
        <authorList>
            <consortium name="RefSeq"/>
        </authorList>
    </citation>
    <scope>IDENTIFICATION</scope>
    <source>
        <tissue evidence="24">Testes</tissue>
    </source>
</reference>
<comment type="catalytic activity">
    <reaction evidence="9">
        <text>prostaglandin E1 + NAD(+) = 15-oxoprostaglandin E1 + NADH + H(+)</text>
        <dbReference type="Rhea" id="RHEA:16477"/>
        <dbReference type="ChEBI" id="CHEBI:15378"/>
        <dbReference type="ChEBI" id="CHEBI:57397"/>
        <dbReference type="ChEBI" id="CHEBI:57401"/>
        <dbReference type="ChEBI" id="CHEBI:57540"/>
        <dbReference type="ChEBI" id="CHEBI:57945"/>
    </reaction>
    <physiologicalReaction direction="left-to-right" evidence="9">
        <dbReference type="Rhea" id="RHEA:16478"/>
    </physiologicalReaction>
</comment>
<comment type="function">
    <text evidence="8">Catalyzes the NAD-dependent dehydrogenation (oxidation) of a broad array of hydroxylated polyunsaturated fatty acids (mainly eicosanoids and docosanoids, including prostaglandins, lipoxins and resolvins), yielding their corresponding keto (oxo) metabolites. Decreases the levels of the pro-proliferative prostaglandins such as prostaglandin E2 (whose activity is increased in cancer because of an increase in the expression of cyclooxygenase 2) and generates oxo-fatty acid products that can profoundly influence cell function by abrogating pro-inflammatory cytokine expression. Converts resolvins E1, D1 and D2 to their oxo products, which represents a mode of resolvin inactivation. Resolvin E1 plays important roles during the resolution phase of acute inflammation, while resolvins D1 and D2 have a unique role in obesity-induced adipose inflammation.</text>
</comment>
<evidence type="ECO:0000256" key="1">
    <source>
        <dbReference type="ARBA" id="ARBA00006484"/>
    </source>
</evidence>
<evidence type="ECO:0000256" key="19">
    <source>
        <dbReference type="ARBA" id="ARBA00048921"/>
    </source>
</evidence>
<comment type="similarity">
    <text evidence="1 22">Belongs to the short-chain dehydrogenases/reductases (SDR) family.</text>
</comment>
<keyword evidence="2" id="KW-0560">Oxidoreductase</keyword>
<evidence type="ECO:0000256" key="20">
    <source>
        <dbReference type="ARBA" id="ARBA00049151"/>
    </source>
</evidence>
<dbReference type="PRINTS" id="PR00080">
    <property type="entry name" value="SDRFAMILY"/>
</dbReference>
<evidence type="ECO:0000256" key="13">
    <source>
        <dbReference type="ARBA" id="ARBA00048144"/>
    </source>
</evidence>
<evidence type="ECO:0000256" key="9">
    <source>
        <dbReference type="ARBA" id="ARBA00047325"/>
    </source>
</evidence>
<keyword evidence="23" id="KW-1185">Reference proteome</keyword>
<sequence>MEIANKIAMVTGGADGIGRAITVKLLEKGAQGVAVVDINKEKGSQTVEELNAEYGDGKTVFIQCDVSNTSQLEAAYAKVKEDYKRLDIVCNNAGIGDEFNMELMVAINLTAVIRSTYLAVQYMGTKNGGNGGVVINTASRAGIVPWFPCSIYTATKHGVVGFTRSVAEEPMIKENKVRVAALCPGDVDTPLIASGIKCRYPRELKLSLERFPPMTPSHVADNVMLIIEDVKYDGDACLVYPGKPLTVIDPPNLEEILK</sequence>
<protein>
    <recommendedName>
        <fullName evidence="5">15-hydroxyprostaglandin dehydrogenase [NAD(+)]</fullName>
        <ecNumber evidence="3">1.1.1.141</ecNumber>
        <ecNumber evidence="4">1.1.1.232</ecNumber>
    </recommendedName>
    <alternativeName>
        <fullName evidence="7">Eicosanoid/docosanoid dehydrogenase [NAD(+)]</fullName>
    </alternativeName>
    <alternativeName>
        <fullName evidence="6">Prostaglandin dehydrogenase 1</fullName>
    </alternativeName>
</protein>
<comment type="catalytic activity">
    <reaction evidence="15">
        <text>resolvin D2 + NAD(+) = 7-oxoresolvin D2 + NADH + H(+)</text>
        <dbReference type="Rhea" id="RHEA:53584"/>
        <dbReference type="ChEBI" id="CHEBI:15378"/>
        <dbReference type="ChEBI" id="CHEBI:57540"/>
        <dbReference type="ChEBI" id="CHEBI:57945"/>
        <dbReference type="ChEBI" id="CHEBI:133367"/>
        <dbReference type="ChEBI" id="CHEBI:137497"/>
    </reaction>
    <physiologicalReaction direction="left-to-right" evidence="15">
        <dbReference type="Rhea" id="RHEA:53585"/>
    </physiologicalReaction>
</comment>
<evidence type="ECO:0000256" key="17">
    <source>
        <dbReference type="ARBA" id="ARBA00048611"/>
    </source>
</evidence>
<evidence type="ECO:0000256" key="6">
    <source>
        <dbReference type="ARBA" id="ARBA00041812"/>
    </source>
</evidence>
<evidence type="ECO:0000256" key="16">
    <source>
        <dbReference type="ARBA" id="ARBA00048535"/>
    </source>
</evidence>
<gene>
    <name evidence="24" type="primary">LOC100374402</name>
</gene>
<comment type="catalytic activity">
    <reaction evidence="18">
        <text>prostaglandin E2 + NAD(+) = 15-oxoprostaglandin E2 + NADH + H(+)</text>
        <dbReference type="Rhea" id="RHEA:11876"/>
        <dbReference type="ChEBI" id="CHEBI:15378"/>
        <dbReference type="ChEBI" id="CHEBI:57400"/>
        <dbReference type="ChEBI" id="CHEBI:57540"/>
        <dbReference type="ChEBI" id="CHEBI:57945"/>
        <dbReference type="ChEBI" id="CHEBI:606564"/>
        <dbReference type="EC" id="1.1.1.141"/>
    </reaction>
    <physiologicalReaction direction="left-to-right" evidence="18">
        <dbReference type="Rhea" id="RHEA:11877"/>
    </physiologicalReaction>
</comment>